<dbReference type="RefSeq" id="WP_080811195.1">
    <property type="nucleotide sequence ID" value="NZ_CP021983.2"/>
</dbReference>
<dbReference type="STRING" id="1641165.XM38_17045"/>
<gene>
    <name evidence="1" type="ORF">XM38_052340</name>
</gene>
<dbReference type="OrthoDB" id="4869430at2"/>
<evidence type="ECO:0000313" key="1">
    <source>
        <dbReference type="EMBL" id="ASC74259.1"/>
    </source>
</evidence>
<keyword evidence="2" id="KW-1185">Reference proteome</keyword>
<protein>
    <submittedName>
        <fullName evidence="1">Uncharacterized protein</fullName>
    </submittedName>
</protein>
<accession>A0A1Z3HVD6</accession>
<dbReference type="Proteomes" id="UP000191901">
    <property type="component" value="Chromosome"/>
</dbReference>
<dbReference type="EMBL" id="CP021983">
    <property type="protein sequence ID" value="ASC74259.1"/>
    <property type="molecule type" value="Genomic_DNA"/>
</dbReference>
<proteinExistence type="predicted"/>
<reference evidence="1 2" key="1">
    <citation type="journal article" date="2016" name="Biochim. Biophys. Acta">
        <title>Characterization of red-shifted phycobilisomes isolated from the chlorophyll f-containing cyanobacterium Halomicronema hongdechloris.</title>
        <authorList>
            <person name="Li Y."/>
            <person name="Lin Y."/>
            <person name="Garvey C.J."/>
            <person name="Birch D."/>
            <person name="Corkery R.W."/>
            <person name="Loughlin P.C."/>
            <person name="Scheer H."/>
            <person name="Willows R.D."/>
            <person name="Chen M."/>
        </authorList>
    </citation>
    <scope>NUCLEOTIDE SEQUENCE [LARGE SCALE GENOMIC DNA]</scope>
    <source>
        <strain evidence="1 2">C2206</strain>
    </source>
</reference>
<organism evidence="1 2">
    <name type="scientific">Halomicronema hongdechloris C2206</name>
    <dbReference type="NCBI Taxonomy" id="1641165"/>
    <lineage>
        <taxon>Bacteria</taxon>
        <taxon>Bacillati</taxon>
        <taxon>Cyanobacteriota</taxon>
        <taxon>Cyanophyceae</taxon>
        <taxon>Nodosilineales</taxon>
        <taxon>Nodosilineaceae</taxon>
        <taxon>Halomicronema</taxon>
    </lineage>
</organism>
<name>A0A1Z3HVD6_9CYAN</name>
<dbReference type="KEGG" id="hhg:XM38_052340"/>
<sequence>MITLAGTIQRVQMGPGTWTLTTADGSTYELHANLPEALQQPGLSVRLQGRLRDDVMTLAMVGPVFEITDYEILCS</sequence>
<evidence type="ECO:0000313" key="2">
    <source>
        <dbReference type="Proteomes" id="UP000191901"/>
    </source>
</evidence>
<dbReference type="AlphaFoldDB" id="A0A1Z3HVD6"/>